<dbReference type="Gene3D" id="3.40.50.720">
    <property type="entry name" value="NAD(P)-binding Rossmann-like Domain"/>
    <property type="match status" value="1"/>
</dbReference>
<organism evidence="5 6">
    <name type="scientific">Streptomyces antnestii</name>
    <dbReference type="NCBI Taxonomy" id="2494256"/>
    <lineage>
        <taxon>Bacteria</taxon>
        <taxon>Bacillati</taxon>
        <taxon>Actinomycetota</taxon>
        <taxon>Actinomycetes</taxon>
        <taxon>Kitasatosporales</taxon>
        <taxon>Streptomycetaceae</taxon>
        <taxon>Streptomyces</taxon>
    </lineage>
</organism>
<dbReference type="PRINTS" id="PR00081">
    <property type="entry name" value="GDHRDH"/>
</dbReference>
<evidence type="ECO:0000313" key="5">
    <source>
        <dbReference type="EMBL" id="RVU23205.1"/>
    </source>
</evidence>
<feature type="compositionally biased region" description="Basic and acidic residues" evidence="4">
    <location>
        <begin position="1"/>
        <end position="10"/>
    </location>
</feature>
<dbReference type="EMBL" id="RZYA01000008">
    <property type="protein sequence ID" value="RVU23205.1"/>
    <property type="molecule type" value="Genomic_DNA"/>
</dbReference>
<keyword evidence="6" id="KW-1185">Reference proteome</keyword>
<evidence type="ECO:0000256" key="2">
    <source>
        <dbReference type="ARBA" id="ARBA00023002"/>
    </source>
</evidence>
<reference evidence="5 6" key="1">
    <citation type="submission" date="2019-01" db="EMBL/GenBank/DDBJ databases">
        <title>Genome sequences of Streptomyces and Rhizobium isolates collected from root and soil.</title>
        <authorList>
            <person name="Chhettri S."/>
            <person name="Sevigny J.L."/>
            <person name="Sen A."/>
            <person name="Ennis N."/>
            <person name="Tisa L."/>
        </authorList>
    </citation>
    <scope>NUCLEOTIDE SEQUENCE [LARGE SCALE GENOMIC DNA]</scope>
    <source>
        <strain evidence="5 6">San01</strain>
    </source>
</reference>
<evidence type="ECO:0000256" key="4">
    <source>
        <dbReference type="SAM" id="MobiDB-lite"/>
    </source>
</evidence>
<dbReference type="Pfam" id="PF00106">
    <property type="entry name" value="adh_short"/>
    <property type="match status" value="1"/>
</dbReference>
<gene>
    <name evidence="5" type="ORF">EOT10_19445</name>
</gene>
<dbReference type="Proteomes" id="UP000283128">
    <property type="component" value="Unassembled WGS sequence"/>
</dbReference>
<accession>A0A437PLN2</accession>
<dbReference type="SUPFAM" id="SSF51735">
    <property type="entry name" value="NAD(P)-binding Rossmann-fold domains"/>
    <property type="match status" value="1"/>
</dbReference>
<dbReference type="GO" id="GO:0016491">
    <property type="term" value="F:oxidoreductase activity"/>
    <property type="evidence" value="ECO:0007669"/>
    <property type="project" value="UniProtKB-KW"/>
</dbReference>
<dbReference type="RefSeq" id="WP_127829489.1">
    <property type="nucleotide sequence ID" value="NZ_RZYA01000008.1"/>
</dbReference>
<keyword evidence="2" id="KW-0560">Oxidoreductase</keyword>
<dbReference type="OrthoDB" id="3237043at2"/>
<dbReference type="AlphaFoldDB" id="A0A437PLN2"/>
<dbReference type="PANTHER" id="PTHR24320">
    <property type="entry name" value="RETINOL DEHYDROGENASE"/>
    <property type="match status" value="1"/>
</dbReference>
<proteinExistence type="inferred from homology"/>
<evidence type="ECO:0000256" key="3">
    <source>
        <dbReference type="RuleBase" id="RU000363"/>
    </source>
</evidence>
<sequence length="293" mass="31315">MSRHERRAEQSGEGQQRPGAPALITGATSGLGRSLARALAARGWTVLVHGRDESRCAAVVEELRTAGGTASPYLADLSSLGEAAELGRRVAAEHSSLGLLVNNAGVGAGRDARRRAVSRDGYELRFAVNYLAPVVLTHALRTPLRAAGSAQVLNIGSIGQSPVDPDDVQFTRRYDGMEAYTRSKFALAAFTFTIAEEYACDGIRVNCVHPASYMDTTMVTEAGVRPWSSVEEGTKAVLHAIDEGVRGSSGQYYNASRRAKAHRLAYAAETQRRLTSLTDQLIAPTQDAGGTVW</sequence>
<dbReference type="PANTHER" id="PTHR24320:SF148">
    <property type="entry name" value="NAD(P)-BINDING ROSSMANN-FOLD SUPERFAMILY PROTEIN"/>
    <property type="match status" value="1"/>
</dbReference>
<dbReference type="InterPro" id="IPR036291">
    <property type="entry name" value="NAD(P)-bd_dom_sf"/>
</dbReference>
<protein>
    <submittedName>
        <fullName evidence="5">SDR family NAD(P)-dependent oxidoreductase</fullName>
    </submittedName>
</protein>
<dbReference type="InterPro" id="IPR002347">
    <property type="entry name" value="SDR_fam"/>
</dbReference>
<comment type="similarity">
    <text evidence="1 3">Belongs to the short-chain dehydrogenases/reductases (SDR) family.</text>
</comment>
<comment type="caution">
    <text evidence="5">The sequence shown here is derived from an EMBL/GenBank/DDBJ whole genome shotgun (WGS) entry which is preliminary data.</text>
</comment>
<evidence type="ECO:0000256" key="1">
    <source>
        <dbReference type="ARBA" id="ARBA00006484"/>
    </source>
</evidence>
<dbReference type="PRINTS" id="PR00080">
    <property type="entry name" value="SDRFAMILY"/>
</dbReference>
<evidence type="ECO:0000313" key="6">
    <source>
        <dbReference type="Proteomes" id="UP000283128"/>
    </source>
</evidence>
<name>A0A437PLN2_9ACTN</name>
<feature type="region of interest" description="Disordered" evidence="4">
    <location>
        <begin position="1"/>
        <end position="26"/>
    </location>
</feature>